<dbReference type="RefSeq" id="WP_263746399.1">
    <property type="nucleotide sequence ID" value="NZ_JAOWRF010000218.1"/>
</dbReference>
<feature type="transmembrane region" description="Helical" evidence="1">
    <location>
        <begin position="693"/>
        <end position="716"/>
    </location>
</feature>
<feature type="transmembrane region" description="Helical" evidence="1">
    <location>
        <begin position="794"/>
        <end position="815"/>
    </location>
</feature>
<keyword evidence="1" id="KW-1133">Transmembrane helix</keyword>
<keyword evidence="3" id="KW-0378">Hydrolase</keyword>
<dbReference type="InterPro" id="IPR003675">
    <property type="entry name" value="Rce1/LyrA-like_dom"/>
</dbReference>
<dbReference type="EC" id="3.4.-.-" evidence="3"/>
<evidence type="ECO:0000313" key="3">
    <source>
        <dbReference type="EMBL" id="MCV3214820.1"/>
    </source>
</evidence>
<keyword evidence="1" id="KW-0812">Transmembrane</keyword>
<feature type="transmembrane region" description="Helical" evidence="1">
    <location>
        <begin position="763"/>
        <end position="782"/>
    </location>
</feature>
<keyword evidence="4" id="KW-1185">Reference proteome</keyword>
<reference evidence="3 4" key="1">
    <citation type="submission" date="2022-10" db="EMBL/GenBank/DDBJ databases">
        <title>Identification of biosynthetic pathway for the production of the potent trypsin inhibitor radiosumin.</title>
        <authorList>
            <person name="Fewer D.P."/>
            <person name="Delbaje E."/>
            <person name="Ouyang X."/>
            <person name="Agostino P.D."/>
            <person name="Wahlsten M."/>
            <person name="Jokela J."/>
            <person name="Permi P."/>
            <person name="Haapaniemi E."/>
            <person name="Koistinen H."/>
        </authorList>
    </citation>
    <scope>NUCLEOTIDE SEQUENCE [LARGE SCALE GENOMIC DNA]</scope>
    <source>
        <strain evidence="3 4">NIES-515</strain>
    </source>
</reference>
<dbReference type="GO" id="GO:0008233">
    <property type="term" value="F:peptidase activity"/>
    <property type="evidence" value="ECO:0007669"/>
    <property type="project" value="UniProtKB-KW"/>
</dbReference>
<evidence type="ECO:0000313" key="4">
    <source>
        <dbReference type="Proteomes" id="UP001526143"/>
    </source>
</evidence>
<keyword evidence="1" id="KW-0472">Membrane</keyword>
<comment type="caution">
    <text evidence="3">The sequence shown here is derived from an EMBL/GenBank/DDBJ whole genome shotgun (WGS) entry which is preliminary data.</text>
</comment>
<evidence type="ECO:0000259" key="2">
    <source>
        <dbReference type="Pfam" id="PF02517"/>
    </source>
</evidence>
<organism evidence="3 4">
    <name type="scientific">Plectonema radiosum NIES-515</name>
    <dbReference type="NCBI Taxonomy" id="2986073"/>
    <lineage>
        <taxon>Bacteria</taxon>
        <taxon>Bacillati</taxon>
        <taxon>Cyanobacteriota</taxon>
        <taxon>Cyanophyceae</taxon>
        <taxon>Oscillatoriophycideae</taxon>
        <taxon>Oscillatoriales</taxon>
        <taxon>Microcoleaceae</taxon>
        <taxon>Plectonema</taxon>
    </lineage>
</organism>
<dbReference type="Pfam" id="PF02517">
    <property type="entry name" value="Rce1-like"/>
    <property type="match status" value="1"/>
</dbReference>
<feature type="transmembrane region" description="Helical" evidence="1">
    <location>
        <begin position="737"/>
        <end position="757"/>
    </location>
</feature>
<dbReference type="GO" id="GO:0006508">
    <property type="term" value="P:proteolysis"/>
    <property type="evidence" value="ECO:0007669"/>
    <property type="project" value="UniProtKB-KW"/>
</dbReference>
<proteinExistence type="predicted"/>
<feature type="transmembrane region" description="Helical" evidence="1">
    <location>
        <begin position="20"/>
        <end position="37"/>
    </location>
</feature>
<protein>
    <submittedName>
        <fullName evidence="3">CPBP family glutamic-type intramembrane protease</fullName>
        <ecNumber evidence="3">3.4.-.-</ecNumber>
    </submittedName>
</protein>
<sequence length="853" mass="95871">MQGKESEIKPRGKVRKLRFWSFLLLLIISAIAIFLFYPRPQQAVKRESNYAIHRRQEFNQPEFYPISNNENLKLYRPVGEWVGKLILPTFEQMQPSGDWSWLLIQHAPTQAQNLIGQVVRLEWKNKPELNSYVKSTTRDVRFTRGTIKSQNKGIVHPNRLDGRLHVGPLQSLAGAKPNDDMIVTLDRADVVAGSDGKPVLQIDEEPTQATGRFYALVKILKPEVASSTYPAPKFCPGTRPCPSEYFRIRHYNPASGNFDGPEGTVRIPQQILDSRAFFSSTGRQIEASPAGKEGWYIYGARDAKGIFVTQAVAPRSLFKVEPDRVLLGTSPGLKYIKVDNWRNTEQNKGKIETVLLDPTVAQRLVALSNWKPGDKAIVMHLFGGIGGKQGEISGLMRLANTVPGHFAFGVAEVVRDPFTQDLRFDIKYHQVYAHSPDAMISGTHRWADYMGNFQWGWAATRPVSDIVVKFEPVTQDYNFDGIKLSPLQEFTRQLQIMMARYRVGDGTGSATVSPATSCVQDANQALYITLKVIEQRVTSNPAIQKWLNAHPNDAQTLRFQQLVSLGSSLERQLSPLGIVRADWESNASALSGIGNEEEPTLSQKRSIWAALTSWRTMLPRQAHDELASIFLSQNAKLWFLRSNQIGGWQQDIMPEEATAVLGKLKLPFTNVAPFPILFNRVFGSFVIPDQRDWLIVAVTLLIYSAIALPLGLYSGFLRFNFSHINLPNQLFTGFRSAIIPAFVEELVFRVLMLPHPIELVNSVTWSLWAAFCLLLFVLYHPFNAKTFYKAGMPTFFQPVFLALTALLGLACTIAYGLTGCLWTISSIHCIILLVWLLGFGGMRHLRSHHTHPA</sequence>
<evidence type="ECO:0000256" key="1">
    <source>
        <dbReference type="SAM" id="Phobius"/>
    </source>
</evidence>
<accession>A0ABT3B0B4</accession>
<keyword evidence="3" id="KW-0645">Protease</keyword>
<feature type="domain" description="CAAX prenyl protease 2/Lysostaphin resistance protein A-like" evidence="2">
    <location>
        <begin position="728"/>
        <end position="831"/>
    </location>
</feature>
<dbReference type="Proteomes" id="UP001526143">
    <property type="component" value="Unassembled WGS sequence"/>
</dbReference>
<gene>
    <name evidence="3" type="ORF">OGM63_15065</name>
</gene>
<dbReference type="EMBL" id="JAOWRF010000218">
    <property type="protein sequence ID" value="MCV3214820.1"/>
    <property type="molecule type" value="Genomic_DNA"/>
</dbReference>
<feature type="transmembrane region" description="Helical" evidence="1">
    <location>
        <begin position="821"/>
        <end position="839"/>
    </location>
</feature>
<name>A0ABT3B0B4_9CYAN</name>